<evidence type="ECO:0000313" key="5">
    <source>
        <dbReference type="Proteomes" id="UP000078560"/>
    </source>
</evidence>
<evidence type="ECO:0000256" key="1">
    <source>
        <dbReference type="PIRSR" id="PIRSR000431-2"/>
    </source>
</evidence>
<keyword evidence="4" id="KW-0808">Transferase</keyword>
<dbReference type="Proteomes" id="UP000078560">
    <property type="component" value="Unassembled WGS sequence"/>
</dbReference>
<proteinExistence type="predicted"/>
<dbReference type="VEuPathDB" id="PlasmoDB:PocGH01_14026300"/>
<dbReference type="PANTHER" id="PTHR35695:SF1">
    <property type="entry name" value="GLYCEROL-3-PHOSPHATE ACYLTRANSFERASE, CHLOROPLASTIC"/>
    <property type="match status" value="1"/>
</dbReference>
<dbReference type="InterPro" id="IPR002123">
    <property type="entry name" value="Plipid/glycerol_acylTrfase"/>
</dbReference>
<keyword evidence="2" id="KW-0732">Signal</keyword>
<evidence type="ECO:0000256" key="2">
    <source>
        <dbReference type="SAM" id="SignalP"/>
    </source>
</evidence>
<protein>
    <submittedName>
        <fullName evidence="4">Glycerol-3-phosphate acyltransferase</fullName>
    </submittedName>
</protein>
<sequence>MKHLRVSLLTSLYVIILEIALVRNLKNKPFYYVKNFRPCGYTYKGFPPSRHANSVFASSNLINGKEKQVSSCPFEGEAFEEAHEKAYDEAYKTACDNLELLKRENNDNVEHVNTFMGFISKYFQEIKKHKSCSAVTFLDNINKYIETFKKYRYYSFPNVHKYDVYLYDWSLSFWSQLIDKENSVFFGIQHIHNIKKWIEEGHNVIIFSNHHIEADANIIKYFFHIHNAQNISRNMIFIGGHKIRADPLSRPFSVATNLLCIFSKKYIENPPHLKEEKISFNHKSLNALKNLLSEGKQIIWLAPSGGRDRKSSDGKIKISSFDPKIIQTFHVFAKRSKRKTHFVGLALNTYNICPPPNTVDVDEIEKQRSCSYSPIGLHLGRDIFDVYPHMSENEITTNLYNYINQLYAQISP</sequence>
<dbReference type="SUPFAM" id="SSF69593">
    <property type="entry name" value="Glycerol-3-phosphate (1)-acyltransferase"/>
    <property type="match status" value="1"/>
</dbReference>
<dbReference type="GO" id="GO:0006655">
    <property type="term" value="P:phosphatidylglycerol biosynthetic process"/>
    <property type="evidence" value="ECO:0007669"/>
    <property type="project" value="TreeGrafter"/>
</dbReference>
<keyword evidence="4" id="KW-0012">Acyltransferase</keyword>
<feature type="signal peptide" evidence="2">
    <location>
        <begin position="1"/>
        <end position="24"/>
    </location>
</feature>
<reference evidence="5" key="1">
    <citation type="submission" date="2016-05" db="EMBL/GenBank/DDBJ databases">
        <authorList>
            <person name="Naeem Raeece"/>
        </authorList>
    </citation>
    <scope>NUCLEOTIDE SEQUENCE [LARGE SCALE GENOMIC DNA]</scope>
</reference>
<dbReference type="PANTHER" id="PTHR35695">
    <property type="entry name" value="GLYCEROL-3-PHOSPHATE ACYLTRANSFERASE, CHLOROPLASTIC"/>
    <property type="match status" value="1"/>
</dbReference>
<dbReference type="Pfam" id="PF01553">
    <property type="entry name" value="Acyltransferase"/>
    <property type="match status" value="1"/>
</dbReference>
<feature type="short sequence motif" description="HXXXXD motif" evidence="1">
    <location>
        <begin position="210"/>
        <end position="215"/>
    </location>
</feature>
<name>A0A1A8W8X1_PLAOA</name>
<dbReference type="Gene3D" id="3.40.1130.10">
    <property type="entry name" value="Glycerol-3-phosphate (1)-acyltransferase"/>
    <property type="match status" value="1"/>
</dbReference>
<evidence type="ECO:0000313" key="4">
    <source>
        <dbReference type="EMBL" id="SBS88149.1"/>
    </source>
</evidence>
<gene>
    <name evidence="4" type="ORF">POVCU2_0046680</name>
</gene>
<organism evidence="4 5">
    <name type="scientific">Plasmodium ovale curtisi</name>
    <dbReference type="NCBI Taxonomy" id="864141"/>
    <lineage>
        <taxon>Eukaryota</taxon>
        <taxon>Sar</taxon>
        <taxon>Alveolata</taxon>
        <taxon>Apicomplexa</taxon>
        <taxon>Aconoidasida</taxon>
        <taxon>Haemosporida</taxon>
        <taxon>Plasmodiidae</taxon>
        <taxon>Plasmodium</taxon>
        <taxon>Plasmodium (Plasmodium)</taxon>
    </lineage>
</organism>
<dbReference type="AlphaFoldDB" id="A0A1A8W8X1"/>
<dbReference type="GO" id="GO:0004366">
    <property type="term" value="F:glycerol-3-phosphate O-acyltransferase activity"/>
    <property type="evidence" value="ECO:0007669"/>
    <property type="project" value="InterPro"/>
</dbReference>
<feature type="domain" description="Phospholipid/glycerol acyltransferase" evidence="3">
    <location>
        <begin position="197"/>
        <end position="320"/>
    </location>
</feature>
<dbReference type="PIRSF" id="PIRSF000431">
    <property type="entry name" value="Glycerol-3-P_O-acyltransfrase"/>
    <property type="match status" value="1"/>
</dbReference>
<accession>A0A1A8W8X1</accession>
<evidence type="ECO:0000259" key="3">
    <source>
        <dbReference type="Pfam" id="PF01553"/>
    </source>
</evidence>
<dbReference type="EMBL" id="FLQU01000614">
    <property type="protein sequence ID" value="SBS88149.1"/>
    <property type="molecule type" value="Genomic_DNA"/>
</dbReference>
<dbReference type="InterPro" id="IPR016222">
    <property type="entry name" value="G3P_O-acylTrfase_chlp"/>
</dbReference>
<feature type="chain" id="PRO_5008380883" evidence="2">
    <location>
        <begin position="25"/>
        <end position="412"/>
    </location>
</feature>